<keyword evidence="1" id="KW-0812">Transmembrane</keyword>
<evidence type="ECO:0000313" key="4">
    <source>
        <dbReference type="Proteomes" id="UP000756921"/>
    </source>
</evidence>
<dbReference type="AlphaFoldDB" id="A0A9P6GIK7"/>
<sequence>MKPATFFMVVGQMALAIAAANETSAADETTACVTTTIFTTTTVTVTKPQHPSNIIVVSSTPSESPALSSSAEPVLPTPAPVNPNVTASEPSVVITSTSLSFVPVAPYPTTNGTWTVVPSHTAPHSSGSGVSATGTASATPPQFTAGVGIVAVDGLALGLLVVGAVFLTL</sequence>
<dbReference type="Proteomes" id="UP000756921">
    <property type="component" value="Unassembled WGS sequence"/>
</dbReference>
<keyword evidence="1" id="KW-0472">Membrane</keyword>
<keyword evidence="4" id="KW-1185">Reference proteome</keyword>
<reference evidence="3" key="1">
    <citation type="journal article" date="2020" name="Mol. Plant Microbe Interact.">
        <title>Genome Sequence of the Biocontrol Agent Coniothyrium minitans strain Conio (IMI 134523).</title>
        <authorList>
            <person name="Patel D."/>
            <person name="Shittu T.A."/>
            <person name="Baroncelli R."/>
            <person name="Muthumeenakshi S."/>
            <person name="Osborne T.H."/>
            <person name="Janganan T.K."/>
            <person name="Sreenivasaprasad S."/>
        </authorList>
    </citation>
    <scope>NUCLEOTIDE SEQUENCE</scope>
    <source>
        <strain evidence="3">Conio</strain>
    </source>
</reference>
<gene>
    <name evidence="3" type="ORF">PMIN01_05741</name>
</gene>
<evidence type="ECO:0000256" key="1">
    <source>
        <dbReference type="SAM" id="Phobius"/>
    </source>
</evidence>
<evidence type="ECO:0000256" key="2">
    <source>
        <dbReference type="SAM" id="SignalP"/>
    </source>
</evidence>
<feature type="chain" id="PRO_5040325836" evidence="2">
    <location>
        <begin position="21"/>
        <end position="169"/>
    </location>
</feature>
<dbReference type="EMBL" id="WJXW01000005">
    <property type="protein sequence ID" value="KAF9735826.1"/>
    <property type="molecule type" value="Genomic_DNA"/>
</dbReference>
<protein>
    <submittedName>
        <fullName evidence="3">Uncharacterized protein</fullName>
    </submittedName>
</protein>
<organism evidence="3 4">
    <name type="scientific">Paraphaeosphaeria minitans</name>
    <dbReference type="NCBI Taxonomy" id="565426"/>
    <lineage>
        <taxon>Eukaryota</taxon>
        <taxon>Fungi</taxon>
        <taxon>Dikarya</taxon>
        <taxon>Ascomycota</taxon>
        <taxon>Pezizomycotina</taxon>
        <taxon>Dothideomycetes</taxon>
        <taxon>Pleosporomycetidae</taxon>
        <taxon>Pleosporales</taxon>
        <taxon>Massarineae</taxon>
        <taxon>Didymosphaeriaceae</taxon>
        <taxon>Paraphaeosphaeria</taxon>
    </lineage>
</organism>
<name>A0A9P6GIK7_9PLEO</name>
<feature type="transmembrane region" description="Helical" evidence="1">
    <location>
        <begin position="143"/>
        <end position="167"/>
    </location>
</feature>
<feature type="signal peptide" evidence="2">
    <location>
        <begin position="1"/>
        <end position="20"/>
    </location>
</feature>
<accession>A0A9P6GIK7</accession>
<dbReference type="OrthoDB" id="3799319at2759"/>
<comment type="caution">
    <text evidence="3">The sequence shown here is derived from an EMBL/GenBank/DDBJ whole genome shotgun (WGS) entry which is preliminary data.</text>
</comment>
<evidence type="ECO:0000313" key="3">
    <source>
        <dbReference type="EMBL" id="KAF9735826.1"/>
    </source>
</evidence>
<proteinExistence type="predicted"/>
<keyword evidence="2" id="KW-0732">Signal</keyword>
<keyword evidence="1" id="KW-1133">Transmembrane helix</keyword>